<dbReference type="GeneID" id="29644829"/>
<dbReference type="Proteomes" id="UP000050443">
    <property type="component" value="Unassembled WGS sequence"/>
</dbReference>
<accession>A0A0Q0WX67</accession>
<name>A0A0Q0WX67_9FLAO</name>
<organism evidence="1 2">
    <name type="scientific">Flavobacterium aquidurense</name>
    <dbReference type="NCBI Taxonomy" id="362413"/>
    <lineage>
        <taxon>Bacteria</taxon>
        <taxon>Pseudomonadati</taxon>
        <taxon>Bacteroidota</taxon>
        <taxon>Flavobacteriia</taxon>
        <taxon>Flavobacteriales</taxon>
        <taxon>Flavobacteriaceae</taxon>
        <taxon>Flavobacterium</taxon>
    </lineage>
</organism>
<dbReference type="AlphaFoldDB" id="A0A0Q0WX67"/>
<comment type="caution">
    <text evidence="1">The sequence shown here is derived from an EMBL/GenBank/DDBJ whole genome shotgun (WGS) entry which is preliminary data.</text>
</comment>
<dbReference type="EMBL" id="JRLF01000009">
    <property type="protein sequence ID" value="KQB40880.1"/>
    <property type="molecule type" value="Genomic_DNA"/>
</dbReference>
<sequence>MTKNIDKAIKKIRTNPRFRVSESVSSASHPAILEIFKRIKTKKIPNPNSKIGIWDFLNIII</sequence>
<gene>
    <name evidence="1" type="ORF">RC62_4253</name>
</gene>
<protein>
    <submittedName>
        <fullName evidence="1">Uncharacterized protein</fullName>
    </submittedName>
</protein>
<evidence type="ECO:0000313" key="1">
    <source>
        <dbReference type="EMBL" id="KQB40880.1"/>
    </source>
</evidence>
<proteinExistence type="predicted"/>
<reference evidence="1 2" key="1">
    <citation type="submission" date="2014-09" db="EMBL/GenBank/DDBJ databases">
        <title>Genome sequence of Flavobacterium aquidurense RC62.</title>
        <authorList>
            <person name="Kim J.F."/>
            <person name="Kwak M.-J."/>
        </authorList>
    </citation>
    <scope>NUCLEOTIDE SEQUENCE [LARGE SCALE GENOMIC DNA]</scope>
    <source>
        <strain evidence="1 2">RC62</strain>
    </source>
</reference>
<dbReference type="PATRIC" id="fig|362413.3.peg.4176"/>
<evidence type="ECO:0000313" key="2">
    <source>
        <dbReference type="Proteomes" id="UP000050443"/>
    </source>
</evidence>